<proteinExistence type="predicted"/>
<dbReference type="EMBL" id="RWIU01000005">
    <property type="protein sequence ID" value="RSK42449.1"/>
    <property type="molecule type" value="Genomic_DNA"/>
</dbReference>
<organism evidence="1 2">
    <name type="scientific">Hymenobacter perfusus</name>
    <dbReference type="NCBI Taxonomy" id="1236770"/>
    <lineage>
        <taxon>Bacteria</taxon>
        <taxon>Pseudomonadati</taxon>
        <taxon>Bacteroidota</taxon>
        <taxon>Cytophagia</taxon>
        <taxon>Cytophagales</taxon>
        <taxon>Hymenobacteraceae</taxon>
        <taxon>Hymenobacter</taxon>
    </lineage>
</organism>
<accession>A0A428K7W1</accession>
<evidence type="ECO:0000313" key="2">
    <source>
        <dbReference type="Proteomes" id="UP000270291"/>
    </source>
</evidence>
<comment type="caution">
    <text evidence="1">The sequence shown here is derived from an EMBL/GenBank/DDBJ whole genome shotgun (WGS) entry which is preliminary data.</text>
</comment>
<dbReference type="Proteomes" id="UP000270291">
    <property type="component" value="Unassembled WGS sequence"/>
</dbReference>
<protein>
    <submittedName>
        <fullName evidence="1">Uncharacterized protein</fullName>
    </submittedName>
</protein>
<name>A0A428K7W1_9BACT</name>
<reference evidence="1 2" key="1">
    <citation type="submission" date="2018-12" db="EMBL/GenBank/DDBJ databases">
        <authorList>
            <person name="Feng G."/>
            <person name="Zhu H."/>
        </authorList>
    </citation>
    <scope>NUCLEOTIDE SEQUENCE [LARGE SCALE GENOMIC DNA]</scope>
    <source>
        <strain evidence="1 2">LMG 26000</strain>
    </source>
</reference>
<dbReference type="AlphaFoldDB" id="A0A428K7W1"/>
<evidence type="ECO:0000313" key="1">
    <source>
        <dbReference type="EMBL" id="RSK42449.1"/>
    </source>
</evidence>
<gene>
    <name evidence="1" type="ORF">EI293_16165</name>
</gene>
<keyword evidence="2" id="KW-1185">Reference proteome</keyword>
<dbReference type="RefSeq" id="WP_125439579.1">
    <property type="nucleotide sequence ID" value="NZ_RWIU01000005.1"/>
</dbReference>
<dbReference type="OrthoDB" id="661524at2"/>
<sequence>MLSETPIPGFNPNAGAPIPSAEAEQWTANYRNQPQTQEELAGRKRTKAYYFGSAMLDTIKQQPGCVGIRFYMGLEQDLTGNKSKDEYQLLAVGVDVNGYDLVPRTGPTGELLNEDGIVGDGSLKCPNVCDPTSPMSN</sequence>